<reference evidence="2" key="1">
    <citation type="submission" date="2016-04" db="EMBL/GenBank/DDBJ databases">
        <authorList>
            <person name="Chen L."/>
            <person name="Zhuang W."/>
            <person name="Wang G."/>
        </authorList>
    </citation>
    <scope>NUCLEOTIDE SEQUENCE [LARGE SCALE GENOMIC DNA]</scope>
    <source>
        <strain evidence="2">17621</strain>
    </source>
</reference>
<sequence>METKPSEMTTLTAVLEKLRHQHNDNEFTITNDGFTTTNGKFYKPEDLTIIRTYRFEGQSDPGDSSIVYLIQAHDGTMGYSMDAYGAYTTHEEVNYDDLIKQIPVQEREEQAIFRD</sequence>
<comment type="caution">
    <text evidence="1">The sequence shown here is derived from an EMBL/GenBank/DDBJ whole genome shotgun (WGS) entry which is preliminary data.</text>
</comment>
<dbReference type="STRING" id="354355.SAMN05660816_05404"/>
<name>A0A1V9F2K9_9BACT</name>
<protein>
    <recommendedName>
        <fullName evidence="3">Phosphoribosylpyrophosphate synthetase</fullName>
    </recommendedName>
</protein>
<dbReference type="Proteomes" id="UP000192610">
    <property type="component" value="Unassembled WGS sequence"/>
</dbReference>
<gene>
    <name evidence="1" type="ORF">A4H97_24735</name>
</gene>
<accession>A0A1V9F2K9</accession>
<keyword evidence="2" id="KW-1185">Reference proteome</keyword>
<organism evidence="1 2">
    <name type="scientific">Niastella yeongjuensis</name>
    <dbReference type="NCBI Taxonomy" id="354355"/>
    <lineage>
        <taxon>Bacteria</taxon>
        <taxon>Pseudomonadati</taxon>
        <taxon>Bacteroidota</taxon>
        <taxon>Chitinophagia</taxon>
        <taxon>Chitinophagales</taxon>
        <taxon>Chitinophagaceae</taxon>
        <taxon>Niastella</taxon>
    </lineage>
</organism>
<dbReference type="EMBL" id="LVXG01000008">
    <property type="protein sequence ID" value="OQP52537.1"/>
    <property type="molecule type" value="Genomic_DNA"/>
</dbReference>
<dbReference type="AlphaFoldDB" id="A0A1V9F2K9"/>
<evidence type="ECO:0008006" key="3">
    <source>
        <dbReference type="Google" id="ProtNLM"/>
    </source>
</evidence>
<dbReference type="RefSeq" id="WP_081198012.1">
    <property type="nucleotide sequence ID" value="NZ_FOCZ01000012.1"/>
</dbReference>
<dbReference type="OrthoDB" id="8418771at2"/>
<evidence type="ECO:0000313" key="2">
    <source>
        <dbReference type="Proteomes" id="UP000192610"/>
    </source>
</evidence>
<proteinExistence type="predicted"/>
<evidence type="ECO:0000313" key="1">
    <source>
        <dbReference type="EMBL" id="OQP52537.1"/>
    </source>
</evidence>